<dbReference type="EMBL" id="BAABGY010000016">
    <property type="protein sequence ID" value="GAA4341957.1"/>
    <property type="molecule type" value="Genomic_DNA"/>
</dbReference>
<reference evidence="3" key="1">
    <citation type="journal article" date="2019" name="Int. J. Syst. Evol. Microbiol.">
        <title>The Global Catalogue of Microorganisms (GCM) 10K type strain sequencing project: providing services to taxonomists for standard genome sequencing and annotation.</title>
        <authorList>
            <consortium name="The Broad Institute Genomics Platform"/>
            <consortium name="The Broad Institute Genome Sequencing Center for Infectious Disease"/>
            <person name="Wu L."/>
            <person name="Ma J."/>
        </authorList>
    </citation>
    <scope>NUCLEOTIDE SEQUENCE [LARGE SCALE GENOMIC DNA]</scope>
    <source>
        <strain evidence="3">JCM 17919</strain>
    </source>
</reference>
<gene>
    <name evidence="2" type="ORF">GCM10023184_40820</name>
</gene>
<sequence length="70" mass="7418">MAGINEKAGEQAARKGGKLVEASELEVRAIGKHKRHLNVGPGPVDKVGGGSTPNNRERPTYGSETRTRPV</sequence>
<dbReference type="Proteomes" id="UP001501725">
    <property type="component" value="Unassembled WGS sequence"/>
</dbReference>
<evidence type="ECO:0000313" key="3">
    <source>
        <dbReference type="Proteomes" id="UP001501725"/>
    </source>
</evidence>
<organism evidence="2 3">
    <name type="scientific">Flaviaesturariibacter amylovorans</name>
    <dbReference type="NCBI Taxonomy" id="1084520"/>
    <lineage>
        <taxon>Bacteria</taxon>
        <taxon>Pseudomonadati</taxon>
        <taxon>Bacteroidota</taxon>
        <taxon>Chitinophagia</taxon>
        <taxon>Chitinophagales</taxon>
        <taxon>Chitinophagaceae</taxon>
        <taxon>Flaviaestuariibacter</taxon>
    </lineage>
</organism>
<feature type="compositionally biased region" description="Basic and acidic residues" evidence="1">
    <location>
        <begin position="55"/>
        <end position="70"/>
    </location>
</feature>
<evidence type="ECO:0000256" key="1">
    <source>
        <dbReference type="SAM" id="MobiDB-lite"/>
    </source>
</evidence>
<proteinExistence type="predicted"/>
<comment type="caution">
    <text evidence="2">The sequence shown here is derived from an EMBL/GenBank/DDBJ whole genome shotgun (WGS) entry which is preliminary data.</text>
</comment>
<name>A0ABP8HP10_9BACT</name>
<keyword evidence="3" id="KW-1185">Reference proteome</keyword>
<feature type="region of interest" description="Disordered" evidence="1">
    <location>
        <begin position="1"/>
        <end position="70"/>
    </location>
</feature>
<evidence type="ECO:0000313" key="2">
    <source>
        <dbReference type="EMBL" id="GAA4341957.1"/>
    </source>
</evidence>
<accession>A0ABP8HP10</accession>
<protein>
    <submittedName>
        <fullName evidence="2">Uncharacterized protein</fullName>
    </submittedName>
</protein>